<dbReference type="GO" id="GO:0004190">
    <property type="term" value="F:aspartic-type endopeptidase activity"/>
    <property type="evidence" value="ECO:0007669"/>
    <property type="project" value="UniProtKB-KW"/>
</dbReference>
<dbReference type="Proteomes" id="UP000237000">
    <property type="component" value="Unassembled WGS sequence"/>
</dbReference>
<dbReference type="InterPro" id="IPR021109">
    <property type="entry name" value="Peptidase_aspartic_dom_sf"/>
</dbReference>
<dbReference type="Gene3D" id="2.40.70.10">
    <property type="entry name" value="Acid Proteases"/>
    <property type="match status" value="2"/>
</dbReference>
<keyword evidence="5" id="KW-0325">Glycoprotein</keyword>
<evidence type="ECO:0000256" key="4">
    <source>
        <dbReference type="ARBA" id="ARBA00022801"/>
    </source>
</evidence>
<dbReference type="PROSITE" id="PS51767">
    <property type="entry name" value="PEPTIDASE_A1"/>
    <property type="match status" value="1"/>
</dbReference>
<dbReference type="InterPro" id="IPR032799">
    <property type="entry name" value="TAXi_C"/>
</dbReference>
<proteinExistence type="inferred from homology"/>
<evidence type="ECO:0000256" key="3">
    <source>
        <dbReference type="ARBA" id="ARBA00022750"/>
    </source>
</evidence>
<dbReference type="OrthoDB" id="907879at2759"/>
<dbReference type="STRING" id="63057.A0A2P5EGH6"/>
<keyword evidence="3" id="KW-0064">Aspartyl protease</keyword>
<keyword evidence="6" id="KW-1133">Transmembrane helix</keyword>
<dbReference type="CDD" id="cd05476">
    <property type="entry name" value="pepsin_A_like_plant"/>
    <property type="match status" value="1"/>
</dbReference>
<dbReference type="GO" id="GO:0005576">
    <property type="term" value="C:extracellular region"/>
    <property type="evidence" value="ECO:0007669"/>
    <property type="project" value="TreeGrafter"/>
</dbReference>
<comment type="similarity">
    <text evidence="1">Belongs to the peptidase A1 family.</text>
</comment>
<dbReference type="AlphaFoldDB" id="A0A2P5EGH6"/>
<dbReference type="PANTHER" id="PTHR47967:SF125">
    <property type="entry name" value="PEPTIDASE A1 DOMAIN-CONTAINING PROTEIN"/>
    <property type="match status" value="1"/>
</dbReference>
<evidence type="ECO:0000313" key="8">
    <source>
        <dbReference type="EMBL" id="PON84632.1"/>
    </source>
</evidence>
<keyword evidence="4" id="KW-0378">Hydrolase</keyword>
<dbReference type="SUPFAM" id="SSF50630">
    <property type="entry name" value="Acid proteases"/>
    <property type="match status" value="1"/>
</dbReference>
<dbReference type="InterPro" id="IPR033121">
    <property type="entry name" value="PEPTIDASE_A1"/>
</dbReference>
<protein>
    <submittedName>
        <fullName evidence="8">Aspartic peptidase</fullName>
    </submittedName>
</protein>
<sequence>MANVAISFLGFKILSILFFFLLRISIGKLDGLTLKLIHRDSPESPLHRAHLTRSERTEKLILQSLARTLHQTHHYDHNLNTTEYFTNTLHSKVGFQKGSVFMAQVGIGTFRSPRPNSPSALSYFLHMDTGSNLMWTQCEACKARGNHCFYQKQPIFPDSQSSSYKNLPCNRHPLCFPNKCVNRFCSYDFSYADGSGSKGYLASETFTFDSSSMGKETVQNIIFGCGFDQINAVDYGDENNVAGLLGLGWGPHSLVKQLGHRAQGRFSYCLQRMDDNNRGRNTFLRFGPDIPTRSGLQTTNLIQYGSGQSYYVNLVGISVAGWRLQIPTAYFARRGSRGGAIIDSGVAYSVIIKPAYDLLEGALVNQFFSRVMGLTRIHIPNFFNLCYQRSISGRGFGNLPNVTFHFSDANLLIQPQGAFYVDKTGDGKEYFCLAMVPLPLGYDNDGITSIGAYQQTNHRFIYDVDRKILQFRAEDCINYA</sequence>
<reference evidence="9" key="1">
    <citation type="submission" date="2016-06" db="EMBL/GenBank/DDBJ databases">
        <title>Parallel loss of symbiosis genes in relatives of nitrogen-fixing non-legume Parasponia.</title>
        <authorList>
            <person name="Van Velzen R."/>
            <person name="Holmer R."/>
            <person name="Bu F."/>
            <person name="Rutten L."/>
            <person name="Van Zeijl A."/>
            <person name="Liu W."/>
            <person name="Santuari L."/>
            <person name="Cao Q."/>
            <person name="Sharma T."/>
            <person name="Shen D."/>
            <person name="Roswanjaya Y."/>
            <person name="Wardhani T."/>
            <person name="Kalhor M.S."/>
            <person name="Jansen J."/>
            <person name="Van den Hoogen J."/>
            <person name="Gungor B."/>
            <person name="Hartog M."/>
            <person name="Hontelez J."/>
            <person name="Verver J."/>
            <person name="Yang W.-C."/>
            <person name="Schijlen E."/>
            <person name="Repin R."/>
            <person name="Schilthuizen M."/>
            <person name="Schranz E."/>
            <person name="Heidstra R."/>
            <person name="Miyata K."/>
            <person name="Fedorova E."/>
            <person name="Kohlen W."/>
            <person name="Bisseling T."/>
            <person name="Smit S."/>
            <person name="Geurts R."/>
        </authorList>
    </citation>
    <scope>NUCLEOTIDE SEQUENCE [LARGE SCALE GENOMIC DNA]</scope>
    <source>
        <strain evidence="9">cv. RG33-2</strain>
    </source>
</reference>
<dbReference type="InParanoid" id="A0A2P5EGH6"/>
<evidence type="ECO:0000313" key="9">
    <source>
        <dbReference type="Proteomes" id="UP000237000"/>
    </source>
</evidence>
<dbReference type="InterPro" id="IPR032861">
    <property type="entry name" value="TAXi_N"/>
</dbReference>
<name>A0A2P5EGH6_TREOI</name>
<dbReference type="InterPro" id="IPR034161">
    <property type="entry name" value="Pepsin-like_plant"/>
</dbReference>
<dbReference type="Pfam" id="PF14543">
    <property type="entry name" value="TAXi_N"/>
    <property type="match status" value="1"/>
</dbReference>
<feature type="transmembrane region" description="Helical" evidence="6">
    <location>
        <begin position="6"/>
        <end position="26"/>
    </location>
</feature>
<feature type="domain" description="Peptidase A1" evidence="7">
    <location>
        <begin position="101"/>
        <end position="472"/>
    </location>
</feature>
<evidence type="ECO:0000256" key="6">
    <source>
        <dbReference type="SAM" id="Phobius"/>
    </source>
</evidence>
<evidence type="ECO:0000256" key="1">
    <source>
        <dbReference type="ARBA" id="ARBA00007447"/>
    </source>
</evidence>
<evidence type="ECO:0000256" key="5">
    <source>
        <dbReference type="ARBA" id="ARBA00023180"/>
    </source>
</evidence>
<accession>A0A2P5EGH6</accession>
<keyword evidence="6" id="KW-0472">Membrane</keyword>
<keyword evidence="2" id="KW-0645">Protease</keyword>
<evidence type="ECO:0000259" key="7">
    <source>
        <dbReference type="PROSITE" id="PS51767"/>
    </source>
</evidence>
<keyword evidence="9" id="KW-1185">Reference proteome</keyword>
<dbReference type="GO" id="GO:0006508">
    <property type="term" value="P:proteolysis"/>
    <property type="evidence" value="ECO:0007669"/>
    <property type="project" value="UniProtKB-KW"/>
</dbReference>
<keyword evidence="6" id="KW-0812">Transmembrane</keyword>
<dbReference type="InterPro" id="IPR051708">
    <property type="entry name" value="Plant_Aspart_Prot_A1"/>
</dbReference>
<dbReference type="EMBL" id="JXTC01000159">
    <property type="protein sequence ID" value="PON84632.1"/>
    <property type="molecule type" value="Genomic_DNA"/>
</dbReference>
<gene>
    <name evidence="8" type="ORF">TorRG33x02_195710</name>
</gene>
<comment type="caution">
    <text evidence="8">The sequence shown here is derived from an EMBL/GenBank/DDBJ whole genome shotgun (WGS) entry which is preliminary data.</text>
</comment>
<organism evidence="8 9">
    <name type="scientific">Trema orientale</name>
    <name type="common">Charcoal tree</name>
    <name type="synonym">Celtis orientalis</name>
    <dbReference type="NCBI Taxonomy" id="63057"/>
    <lineage>
        <taxon>Eukaryota</taxon>
        <taxon>Viridiplantae</taxon>
        <taxon>Streptophyta</taxon>
        <taxon>Embryophyta</taxon>
        <taxon>Tracheophyta</taxon>
        <taxon>Spermatophyta</taxon>
        <taxon>Magnoliopsida</taxon>
        <taxon>eudicotyledons</taxon>
        <taxon>Gunneridae</taxon>
        <taxon>Pentapetalae</taxon>
        <taxon>rosids</taxon>
        <taxon>fabids</taxon>
        <taxon>Rosales</taxon>
        <taxon>Cannabaceae</taxon>
        <taxon>Trema</taxon>
    </lineage>
</organism>
<dbReference type="Pfam" id="PF14541">
    <property type="entry name" value="TAXi_C"/>
    <property type="match status" value="1"/>
</dbReference>
<evidence type="ECO:0000256" key="2">
    <source>
        <dbReference type="ARBA" id="ARBA00022670"/>
    </source>
</evidence>
<dbReference type="PANTHER" id="PTHR47967">
    <property type="entry name" value="OS07G0603500 PROTEIN-RELATED"/>
    <property type="match status" value="1"/>
</dbReference>